<keyword evidence="1" id="KW-0812">Transmembrane</keyword>
<comment type="caution">
    <text evidence="2">The sequence shown here is derived from an EMBL/GenBank/DDBJ whole genome shotgun (WGS) entry which is preliminary data.</text>
</comment>
<evidence type="ECO:0000313" key="3">
    <source>
        <dbReference type="Proteomes" id="UP000605992"/>
    </source>
</evidence>
<keyword evidence="1" id="KW-0472">Membrane</keyword>
<protein>
    <recommendedName>
        <fullName evidence="4">GAF domain-containing protein</fullName>
    </recommendedName>
</protein>
<accession>A0A8J4DG12</accession>
<organism evidence="2 3">
    <name type="scientific">Planotetraspora thailandica</name>
    <dbReference type="NCBI Taxonomy" id="487172"/>
    <lineage>
        <taxon>Bacteria</taxon>
        <taxon>Bacillati</taxon>
        <taxon>Actinomycetota</taxon>
        <taxon>Actinomycetes</taxon>
        <taxon>Streptosporangiales</taxon>
        <taxon>Streptosporangiaceae</taxon>
        <taxon>Planotetraspora</taxon>
    </lineage>
</organism>
<dbReference type="EMBL" id="BOOR01000102">
    <property type="protein sequence ID" value="GII59836.1"/>
    <property type="molecule type" value="Genomic_DNA"/>
</dbReference>
<gene>
    <name evidence="2" type="ORF">Pth03_82250</name>
</gene>
<sequence>MIIAFPTAPVTLAQLNLPQGYWADKGWLLYISVILLVLGVSSSIIGEIAASLQAAAVRRFHDELNRVLLAALISVTLKTESDMFKVGVHAFRISRGPFRRRLINIGSVRLGSEPRMINPRWTRGKGVVGRAWHEAQCVGVRWDRLYEEAQKQGREAWGNRTRIDRFGLNWQELWLTGGYCTILAAPIVDAATGTVTGCLALDFPYDSAELLTPEMQVTLRDVTTKLQEIAAPPLVWTGVLTR</sequence>
<proteinExistence type="predicted"/>
<evidence type="ECO:0008006" key="4">
    <source>
        <dbReference type="Google" id="ProtNLM"/>
    </source>
</evidence>
<keyword evidence="3" id="KW-1185">Reference proteome</keyword>
<reference evidence="2" key="1">
    <citation type="submission" date="2021-01" db="EMBL/GenBank/DDBJ databases">
        <title>Whole genome shotgun sequence of Planotetraspora thailandica NBRC 104271.</title>
        <authorList>
            <person name="Komaki H."/>
            <person name="Tamura T."/>
        </authorList>
    </citation>
    <scope>NUCLEOTIDE SEQUENCE</scope>
    <source>
        <strain evidence="2">NBRC 104271</strain>
    </source>
</reference>
<keyword evidence="1" id="KW-1133">Transmembrane helix</keyword>
<evidence type="ECO:0000256" key="1">
    <source>
        <dbReference type="SAM" id="Phobius"/>
    </source>
</evidence>
<feature type="transmembrane region" description="Helical" evidence="1">
    <location>
        <begin position="27"/>
        <end position="50"/>
    </location>
</feature>
<dbReference type="AlphaFoldDB" id="A0A8J4DG12"/>
<evidence type="ECO:0000313" key="2">
    <source>
        <dbReference type="EMBL" id="GII59836.1"/>
    </source>
</evidence>
<name>A0A8J4DG12_9ACTN</name>
<dbReference type="Proteomes" id="UP000605992">
    <property type="component" value="Unassembled WGS sequence"/>
</dbReference>